<dbReference type="PANTHER" id="PTHR43377:SF1">
    <property type="entry name" value="BILIVERDIN REDUCTASE A"/>
    <property type="match status" value="1"/>
</dbReference>
<dbReference type="GO" id="GO:0000166">
    <property type="term" value="F:nucleotide binding"/>
    <property type="evidence" value="ECO:0007669"/>
    <property type="project" value="InterPro"/>
</dbReference>
<dbReference type="Gene3D" id="3.40.50.720">
    <property type="entry name" value="NAD(P)-binding Rossmann-like Domain"/>
    <property type="match status" value="1"/>
</dbReference>
<dbReference type="SUPFAM" id="SSF51735">
    <property type="entry name" value="NAD(P)-binding Rossmann-fold domains"/>
    <property type="match status" value="1"/>
</dbReference>
<sequence length="374" mass="40321">MAGDSRVPIALVGGGTIAPLHAKYLLLSQTCRLVALIDPFERGQILASELGIPHFQSVAALLESPVDNPDGYIICVPSSLHVMVAIEVINLASPKAILVEKPISTDSKSATELLIVADIASCKIHVGHHRRSHPYLAVAREAIKSESLGQIVSISCLWVAKKNSGYFNIAPWRSSRSAGGGPVWTNLIHDIDMVHYLVGSHIKQVWSIPCTRHRKNTGIPTDDLVEEGAVIMARFENGIVGTFHIHDNGVSPFNWESAAGDNPSHPKASPRVDCYRIFGTEGTLSGPDGTIWSYNPERAEELGVEVGWNAPISGKFLEPSNGRRPFQNQTEHFIRVIRGSEDPICSGADGIAAAKVCEAVINALTLDNGMPISI</sequence>
<dbReference type="InterPro" id="IPR000683">
    <property type="entry name" value="Gfo/Idh/MocA-like_OxRdtase_N"/>
</dbReference>
<dbReference type="Gene3D" id="3.30.360.10">
    <property type="entry name" value="Dihydrodipicolinate Reductase, domain 2"/>
    <property type="match status" value="1"/>
</dbReference>
<dbReference type="InterPro" id="IPR051450">
    <property type="entry name" value="Gfo/Idh/MocA_Oxidoreductases"/>
</dbReference>
<dbReference type="PANTHER" id="PTHR43377">
    <property type="entry name" value="BILIVERDIN REDUCTASE A"/>
    <property type="match status" value="1"/>
</dbReference>
<dbReference type="InterPro" id="IPR036291">
    <property type="entry name" value="NAD(P)-bd_dom_sf"/>
</dbReference>
<dbReference type="EMBL" id="VCAU01000095">
    <property type="protein sequence ID" value="KAF9885475.1"/>
    <property type="molecule type" value="Genomic_DNA"/>
</dbReference>
<protein>
    <submittedName>
        <fullName evidence="3">Uncharacterized protein</fullName>
    </submittedName>
</protein>
<evidence type="ECO:0000313" key="4">
    <source>
        <dbReference type="Proteomes" id="UP001194746"/>
    </source>
</evidence>
<reference evidence="3" key="1">
    <citation type="journal article" date="2019" name="Beilstein J. Org. Chem.">
        <title>Nanangenines: drimane sesquiterpenoids as the dominant metabolite cohort of a novel Australian fungus, Aspergillus nanangensis.</title>
        <authorList>
            <person name="Lacey H.J."/>
            <person name="Gilchrist C.L.M."/>
            <person name="Crombie A."/>
            <person name="Kalaitzis J.A."/>
            <person name="Vuong D."/>
            <person name="Rutledge P.J."/>
            <person name="Turner P."/>
            <person name="Pitt J.I."/>
            <person name="Lacey E."/>
            <person name="Chooi Y.H."/>
            <person name="Piggott A.M."/>
        </authorList>
    </citation>
    <scope>NUCLEOTIDE SEQUENCE</scope>
    <source>
        <strain evidence="3">MST-FP2251</strain>
    </source>
</reference>
<evidence type="ECO:0000313" key="3">
    <source>
        <dbReference type="EMBL" id="KAF9885475.1"/>
    </source>
</evidence>
<dbReference type="Pfam" id="PF01408">
    <property type="entry name" value="GFO_IDH_MocA"/>
    <property type="match status" value="1"/>
</dbReference>
<organism evidence="3 4">
    <name type="scientific">Aspergillus nanangensis</name>
    <dbReference type="NCBI Taxonomy" id="2582783"/>
    <lineage>
        <taxon>Eukaryota</taxon>
        <taxon>Fungi</taxon>
        <taxon>Dikarya</taxon>
        <taxon>Ascomycota</taxon>
        <taxon>Pezizomycotina</taxon>
        <taxon>Eurotiomycetes</taxon>
        <taxon>Eurotiomycetidae</taxon>
        <taxon>Eurotiales</taxon>
        <taxon>Aspergillaceae</taxon>
        <taxon>Aspergillus</taxon>
        <taxon>Aspergillus subgen. Circumdati</taxon>
    </lineage>
</organism>
<name>A0AAD4GQH1_ASPNN</name>
<evidence type="ECO:0000259" key="1">
    <source>
        <dbReference type="Pfam" id="PF01408"/>
    </source>
</evidence>
<comment type="caution">
    <text evidence="3">The sequence shown here is derived from an EMBL/GenBank/DDBJ whole genome shotgun (WGS) entry which is preliminary data.</text>
</comment>
<dbReference type="AlphaFoldDB" id="A0AAD4GQH1"/>
<feature type="domain" description="Gfo/Idh/MocA-like oxidoreductase N-terminal" evidence="1">
    <location>
        <begin position="9"/>
        <end position="128"/>
    </location>
</feature>
<keyword evidence="4" id="KW-1185">Reference proteome</keyword>
<accession>A0AAD4GQH1</accession>
<evidence type="ECO:0000259" key="2">
    <source>
        <dbReference type="Pfam" id="PF02894"/>
    </source>
</evidence>
<reference evidence="3" key="2">
    <citation type="submission" date="2020-02" db="EMBL/GenBank/DDBJ databases">
        <authorList>
            <person name="Gilchrist C.L.M."/>
            <person name="Chooi Y.-H."/>
        </authorList>
    </citation>
    <scope>NUCLEOTIDE SEQUENCE</scope>
    <source>
        <strain evidence="3">MST-FP2251</strain>
    </source>
</reference>
<feature type="domain" description="Gfo/Idh/MocA-like oxidoreductase C-terminal" evidence="2">
    <location>
        <begin position="140"/>
        <end position="363"/>
    </location>
</feature>
<gene>
    <name evidence="3" type="ORF">FE257_012911</name>
</gene>
<dbReference type="Proteomes" id="UP001194746">
    <property type="component" value="Unassembled WGS sequence"/>
</dbReference>
<proteinExistence type="predicted"/>
<dbReference type="SUPFAM" id="SSF55347">
    <property type="entry name" value="Glyceraldehyde-3-phosphate dehydrogenase-like, C-terminal domain"/>
    <property type="match status" value="1"/>
</dbReference>
<dbReference type="InterPro" id="IPR004104">
    <property type="entry name" value="Gfo/Idh/MocA-like_OxRdtase_C"/>
</dbReference>
<dbReference type="Pfam" id="PF02894">
    <property type="entry name" value="GFO_IDH_MocA_C"/>
    <property type="match status" value="1"/>
</dbReference>